<keyword evidence="1 2" id="KW-0344">Guanine-nucleotide releasing factor</keyword>
<evidence type="ECO:0000259" key="4">
    <source>
        <dbReference type="PROSITE" id="PS50003"/>
    </source>
</evidence>
<evidence type="ECO:0000259" key="5">
    <source>
        <dbReference type="PROSITE" id="PS50009"/>
    </source>
</evidence>
<dbReference type="GO" id="GO:0005085">
    <property type="term" value="F:guanyl-nucleotide exchange factor activity"/>
    <property type="evidence" value="ECO:0007669"/>
    <property type="project" value="UniProtKB-KW"/>
</dbReference>
<dbReference type="InterPro" id="IPR001895">
    <property type="entry name" value="RASGEF_cat_dom"/>
</dbReference>
<dbReference type="GO" id="GO:0007265">
    <property type="term" value="P:Ras protein signal transduction"/>
    <property type="evidence" value="ECO:0007669"/>
    <property type="project" value="TreeGrafter"/>
</dbReference>
<sequence length="679" mass="76370">MYITTSTSSKSVYSPNSRTLRGFLNMFLNLVCKLETIDEGSQTNNARSCSMARMRYCEIPRDVSCTDSFATLRICKSKKSSLHSTSLNLEDEEYGRDPTPPSPSHPSPPRGYPSPHTPTTECWRKKKTSVTETLPSYESLKQNPSDDSTSSPCPPSPSSGRTKSQSLPCHATLSCLDSSLLSALRISPEDLASQLTLLDLAVFTQIRPEELTSCAWNSKHKLEVAPSVVAFTRRFNHVSFWAVQEILNCVPIKLRAETVAHFIRVGKKLFELNNFHSLFAIISALQSASVYRLSKTWSQLTKKERLTFEKLAAVFSDQNNWKNLREHVESLKLPCIPYLGMFLTDIVYIDMAHPSTGGLESAQRRAKMNNILRIIAHLQGSTYEDLTPLPHIQHHLKSIRYIEELQKFVEDDQYKLSLKLEPPTPAPTSTASSSNSKETMGCGVDHTLGSATVASLSLSPAKPPLRFHAPVSKFVPGHRKCRSLGTKGRSTSLPRNFHVGSFFGFQFIKTPEPRHLLDDSVLEVSSPPTPPSHHVPSLLLTARPHINPFNRDDSVVLQGCLRRKTMLKEGRRPTVAAWQRYWVQLWASTLVYYPPRSFKGHDRSDFKKEPCKMSHVQGCMMSSGDQPDVFLFRDPLRCNQYKFKALTPDFAVQWLTLLQHTAQSFVSDSKTPTNLISFE</sequence>
<feature type="region of interest" description="Disordered" evidence="3">
    <location>
        <begin position="419"/>
        <end position="444"/>
    </location>
</feature>
<dbReference type="SUPFAM" id="SSF48366">
    <property type="entry name" value="Ras GEF"/>
    <property type="match status" value="1"/>
</dbReference>
<dbReference type="InterPro" id="IPR001849">
    <property type="entry name" value="PH_domain"/>
</dbReference>
<feature type="compositionally biased region" description="Pro residues" evidence="3">
    <location>
        <begin position="98"/>
        <end position="116"/>
    </location>
</feature>
<dbReference type="InterPro" id="IPR011993">
    <property type="entry name" value="PH-like_dom_sf"/>
</dbReference>
<dbReference type="SMART" id="SM00147">
    <property type="entry name" value="RasGEF"/>
    <property type="match status" value="1"/>
</dbReference>
<dbReference type="InterPro" id="IPR036964">
    <property type="entry name" value="RASGEF_cat_dom_sf"/>
</dbReference>
<feature type="domain" description="PH" evidence="4">
    <location>
        <begin position="554"/>
        <end position="663"/>
    </location>
</feature>
<feature type="region of interest" description="Disordered" evidence="3">
    <location>
        <begin position="86"/>
        <end position="166"/>
    </location>
</feature>
<dbReference type="PROSITE" id="PS50003">
    <property type="entry name" value="PH_DOMAIN"/>
    <property type="match status" value="1"/>
</dbReference>
<dbReference type="PANTHER" id="PTHR23113:SF368">
    <property type="entry name" value="CELL DIVISION CONTROL PROTEIN 25"/>
    <property type="match status" value="1"/>
</dbReference>
<accession>A0A8D8YGD4</accession>
<evidence type="ECO:0000313" key="6">
    <source>
        <dbReference type="EMBL" id="CAG6728064.1"/>
    </source>
</evidence>
<proteinExistence type="predicted"/>
<dbReference type="PROSITE" id="PS50009">
    <property type="entry name" value="RASGEF_CAT"/>
    <property type="match status" value="1"/>
</dbReference>
<dbReference type="PANTHER" id="PTHR23113">
    <property type="entry name" value="GUANINE NUCLEOTIDE EXCHANGE FACTOR"/>
    <property type="match status" value="1"/>
</dbReference>
<dbReference type="SMART" id="SM00233">
    <property type="entry name" value="PH"/>
    <property type="match status" value="1"/>
</dbReference>
<dbReference type="AlphaFoldDB" id="A0A8D8YGD4"/>
<dbReference type="Gene3D" id="2.30.29.30">
    <property type="entry name" value="Pleckstrin-homology domain (PH domain)/Phosphotyrosine-binding domain (PTB)"/>
    <property type="match status" value="1"/>
</dbReference>
<dbReference type="Pfam" id="PF00617">
    <property type="entry name" value="RasGEF"/>
    <property type="match status" value="1"/>
</dbReference>
<dbReference type="Pfam" id="PF00169">
    <property type="entry name" value="PH"/>
    <property type="match status" value="1"/>
</dbReference>
<dbReference type="InterPro" id="IPR008937">
    <property type="entry name" value="Ras-like_GEF"/>
</dbReference>
<evidence type="ECO:0000256" key="1">
    <source>
        <dbReference type="ARBA" id="ARBA00022658"/>
    </source>
</evidence>
<reference evidence="6" key="1">
    <citation type="submission" date="2021-05" db="EMBL/GenBank/DDBJ databases">
        <authorList>
            <person name="Alioto T."/>
            <person name="Alioto T."/>
            <person name="Gomez Garrido J."/>
        </authorList>
    </citation>
    <scope>NUCLEOTIDE SEQUENCE</scope>
</reference>
<feature type="compositionally biased region" description="Polar residues" evidence="3">
    <location>
        <begin position="130"/>
        <end position="143"/>
    </location>
</feature>
<name>A0A8D8YGD4_9HEMI</name>
<dbReference type="Gene3D" id="1.10.840.10">
    <property type="entry name" value="Ras guanine-nucleotide exchange factors catalytic domain"/>
    <property type="match status" value="1"/>
</dbReference>
<dbReference type="CDD" id="cd00155">
    <property type="entry name" value="RasGEF"/>
    <property type="match status" value="1"/>
</dbReference>
<dbReference type="SUPFAM" id="SSF50729">
    <property type="entry name" value="PH domain-like"/>
    <property type="match status" value="1"/>
</dbReference>
<protein>
    <submittedName>
        <fullName evidence="6">Ras-specific guanine nucleotide-releasing factor RalGPS2</fullName>
    </submittedName>
</protein>
<organism evidence="6">
    <name type="scientific">Cacopsylla melanoneura</name>
    <dbReference type="NCBI Taxonomy" id="428564"/>
    <lineage>
        <taxon>Eukaryota</taxon>
        <taxon>Metazoa</taxon>
        <taxon>Ecdysozoa</taxon>
        <taxon>Arthropoda</taxon>
        <taxon>Hexapoda</taxon>
        <taxon>Insecta</taxon>
        <taxon>Pterygota</taxon>
        <taxon>Neoptera</taxon>
        <taxon>Paraneoptera</taxon>
        <taxon>Hemiptera</taxon>
        <taxon>Sternorrhyncha</taxon>
        <taxon>Psylloidea</taxon>
        <taxon>Psyllidae</taxon>
        <taxon>Psyllinae</taxon>
        <taxon>Cacopsylla</taxon>
    </lineage>
</organism>
<dbReference type="GO" id="GO:0005886">
    <property type="term" value="C:plasma membrane"/>
    <property type="evidence" value="ECO:0007669"/>
    <property type="project" value="TreeGrafter"/>
</dbReference>
<evidence type="ECO:0000256" key="3">
    <source>
        <dbReference type="SAM" id="MobiDB-lite"/>
    </source>
</evidence>
<feature type="domain" description="Ras-GEF" evidence="5">
    <location>
        <begin position="187"/>
        <end position="423"/>
    </location>
</feature>
<dbReference type="InterPro" id="IPR023578">
    <property type="entry name" value="Ras_GEF_dom_sf"/>
</dbReference>
<evidence type="ECO:0000256" key="2">
    <source>
        <dbReference type="PROSITE-ProRule" id="PRU00168"/>
    </source>
</evidence>
<dbReference type="EMBL" id="HBUF01375326">
    <property type="protein sequence ID" value="CAG6728064.1"/>
    <property type="molecule type" value="Transcribed_RNA"/>
</dbReference>